<sequence>MAHSNPEDDRAGIIFNDANTTKGRATISHKLFTACSEMVFRAMNWKGGININGEQLKPLKFADDMLLLALNANQPQDKLGELDRKVQKSDEEPAS</sequence>
<dbReference type="WBParaSite" id="SBAD_0000474901-mRNA-1">
    <property type="protein sequence ID" value="SBAD_0000474901-mRNA-1"/>
    <property type="gene ID" value="SBAD_0000474901"/>
</dbReference>
<evidence type="ECO:0000313" key="2">
    <source>
        <dbReference type="Proteomes" id="UP000270296"/>
    </source>
</evidence>
<evidence type="ECO:0000313" key="3">
    <source>
        <dbReference type="WBParaSite" id="SBAD_0000474901-mRNA-1"/>
    </source>
</evidence>
<name>A0A183ILR1_9BILA</name>
<reference evidence="3" key="1">
    <citation type="submission" date="2016-06" db="UniProtKB">
        <authorList>
            <consortium name="WormBaseParasite"/>
        </authorList>
    </citation>
    <scope>IDENTIFICATION</scope>
</reference>
<proteinExistence type="predicted"/>
<dbReference type="Proteomes" id="UP000270296">
    <property type="component" value="Unassembled WGS sequence"/>
</dbReference>
<evidence type="ECO:0000313" key="1">
    <source>
        <dbReference type="EMBL" id="VDP04746.1"/>
    </source>
</evidence>
<accession>A0A183ILR1</accession>
<organism evidence="3">
    <name type="scientific">Soboliphyme baturini</name>
    <dbReference type="NCBI Taxonomy" id="241478"/>
    <lineage>
        <taxon>Eukaryota</taxon>
        <taxon>Metazoa</taxon>
        <taxon>Ecdysozoa</taxon>
        <taxon>Nematoda</taxon>
        <taxon>Enoplea</taxon>
        <taxon>Dorylaimia</taxon>
        <taxon>Dioctophymatida</taxon>
        <taxon>Dioctophymatoidea</taxon>
        <taxon>Soboliphymatidae</taxon>
        <taxon>Soboliphyme</taxon>
    </lineage>
</organism>
<gene>
    <name evidence="1" type="ORF">SBAD_LOCUS4557</name>
</gene>
<reference evidence="1 2" key="2">
    <citation type="submission" date="2018-11" db="EMBL/GenBank/DDBJ databases">
        <authorList>
            <consortium name="Pathogen Informatics"/>
        </authorList>
    </citation>
    <scope>NUCLEOTIDE SEQUENCE [LARGE SCALE GENOMIC DNA]</scope>
</reference>
<dbReference type="OrthoDB" id="5838129at2759"/>
<protein>
    <submittedName>
        <fullName evidence="3">Reverse transcriptase domain-containing protein</fullName>
    </submittedName>
</protein>
<dbReference type="AlphaFoldDB" id="A0A183ILR1"/>
<keyword evidence="2" id="KW-1185">Reference proteome</keyword>
<dbReference type="EMBL" id="UZAM01008396">
    <property type="protein sequence ID" value="VDP04746.1"/>
    <property type="molecule type" value="Genomic_DNA"/>
</dbReference>